<protein>
    <submittedName>
        <fullName evidence="1">Uncharacterized protein</fullName>
    </submittedName>
</protein>
<organism evidence="1 2">
    <name type="scientific">Lentinula aff. lateritia</name>
    <dbReference type="NCBI Taxonomy" id="2804960"/>
    <lineage>
        <taxon>Eukaryota</taxon>
        <taxon>Fungi</taxon>
        <taxon>Dikarya</taxon>
        <taxon>Basidiomycota</taxon>
        <taxon>Agaricomycotina</taxon>
        <taxon>Agaricomycetes</taxon>
        <taxon>Agaricomycetidae</taxon>
        <taxon>Agaricales</taxon>
        <taxon>Marasmiineae</taxon>
        <taxon>Omphalotaceae</taxon>
        <taxon>Lentinula</taxon>
    </lineage>
</organism>
<accession>A0ACC1TSP6</accession>
<reference evidence="1" key="1">
    <citation type="submission" date="2022-09" db="EMBL/GenBank/DDBJ databases">
        <title>A Global Phylogenomic Analysis of the Shiitake Genus Lentinula.</title>
        <authorList>
            <consortium name="DOE Joint Genome Institute"/>
            <person name="Sierra-Patev S."/>
            <person name="Min B."/>
            <person name="Naranjo-Ortiz M."/>
            <person name="Looney B."/>
            <person name="Konkel Z."/>
            <person name="Slot J.C."/>
            <person name="Sakamoto Y."/>
            <person name="Steenwyk J.L."/>
            <person name="Rokas A."/>
            <person name="Carro J."/>
            <person name="Camarero S."/>
            <person name="Ferreira P."/>
            <person name="Molpeceres G."/>
            <person name="Ruiz-Duenas F.J."/>
            <person name="Serrano A."/>
            <person name="Henrissat B."/>
            <person name="Drula E."/>
            <person name="Hughes K.W."/>
            <person name="Mata J.L."/>
            <person name="Ishikawa N.K."/>
            <person name="Vargas-Isla R."/>
            <person name="Ushijima S."/>
            <person name="Smith C.A."/>
            <person name="Ahrendt S."/>
            <person name="Andreopoulos W."/>
            <person name="He G."/>
            <person name="Labutti K."/>
            <person name="Lipzen A."/>
            <person name="Ng V."/>
            <person name="Riley R."/>
            <person name="Sandor L."/>
            <person name="Barry K."/>
            <person name="Martinez A.T."/>
            <person name="Xiao Y."/>
            <person name="Gibbons J.G."/>
            <person name="Terashima K."/>
            <person name="Grigoriev I.V."/>
            <person name="Hibbett D.S."/>
        </authorList>
    </citation>
    <scope>NUCLEOTIDE SEQUENCE</scope>
    <source>
        <strain evidence="1">TMI1499</strain>
    </source>
</reference>
<keyword evidence="2" id="KW-1185">Reference proteome</keyword>
<dbReference type="EMBL" id="MU795286">
    <property type="protein sequence ID" value="KAJ3807653.1"/>
    <property type="molecule type" value="Genomic_DNA"/>
</dbReference>
<name>A0ACC1TSP6_9AGAR</name>
<dbReference type="Proteomes" id="UP001163835">
    <property type="component" value="Unassembled WGS sequence"/>
</dbReference>
<sequence length="141" mass="15504">MQSGGCRFAAALVVLDETVMNSGHYGLSVTALLILITQISAGYTTPTKTPRILRLSTALHSNEKFDLQPPDCAELEQVIVTSLDAPPVAALRWAVGEYKRRTTSDLFFIFYLVSVRWINGYTWRGDGGVQGMGRQCYNVAS</sequence>
<proteinExistence type="predicted"/>
<evidence type="ECO:0000313" key="1">
    <source>
        <dbReference type="EMBL" id="KAJ3807653.1"/>
    </source>
</evidence>
<gene>
    <name evidence="1" type="ORF">F5876DRAFT_67939</name>
</gene>
<evidence type="ECO:0000313" key="2">
    <source>
        <dbReference type="Proteomes" id="UP001163835"/>
    </source>
</evidence>
<comment type="caution">
    <text evidence="1">The sequence shown here is derived from an EMBL/GenBank/DDBJ whole genome shotgun (WGS) entry which is preliminary data.</text>
</comment>